<name>A0A8R2A5L2_ACYPI</name>
<dbReference type="GeneID" id="100568610"/>
<accession>A0A8R2A5L2</accession>
<dbReference type="AlphaFoldDB" id="A0A8R2A5L2"/>
<reference evidence="1" key="2">
    <citation type="submission" date="2022-06" db="UniProtKB">
        <authorList>
            <consortium name="EnsemblMetazoa"/>
        </authorList>
    </citation>
    <scope>IDENTIFICATION</scope>
</reference>
<reference evidence="2" key="1">
    <citation type="submission" date="2010-06" db="EMBL/GenBank/DDBJ databases">
        <authorList>
            <person name="Jiang H."/>
            <person name="Abraham K."/>
            <person name="Ali S."/>
            <person name="Alsbrooks S.L."/>
            <person name="Anim B.N."/>
            <person name="Anosike U.S."/>
            <person name="Attaway T."/>
            <person name="Bandaranaike D.P."/>
            <person name="Battles P.K."/>
            <person name="Bell S.N."/>
            <person name="Bell A.V."/>
            <person name="Beltran B."/>
            <person name="Bickham C."/>
            <person name="Bustamante Y."/>
            <person name="Caleb T."/>
            <person name="Canada A."/>
            <person name="Cardenas V."/>
            <person name="Carter K."/>
            <person name="Chacko J."/>
            <person name="Chandrabose M.N."/>
            <person name="Chavez D."/>
            <person name="Chavez A."/>
            <person name="Chen L."/>
            <person name="Chu H.-S."/>
            <person name="Claassen K.J."/>
            <person name="Cockrell R."/>
            <person name="Collins M."/>
            <person name="Cooper J.A."/>
            <person name="Cree A."/>
            <person name="Curry S.M."/>
            <person name="Da Y."/>
            <person name="Dao M.D."/>
            <person name="Das B."/>
            <person name="Davila M.-L."/>
            <person name="Davy-Carroll L."/>
            <person name="Denson S."/>
            <person name="Dinh H."/>
            <person name="Ebong V.E."/>
            <person name="Edwards J.R."/>
            <person name="Egan A."/>
            <person name="El-Daye J."/>
            <person name="Escobedo L."/>
            <person name="Fernandez S."/>
            <person name="Fernando P.R."/>
            <person name="Flagg N."/>
            <person name="Forbes L.D."/>
            <person name="Fowler R.G."/>
            <person name="Fu Q."/>
            <person name="Gabisi R.A."/>
            <person name="Ganer J."/>
            <person name="Garbino Pronczuk A."/>
            <person name="Garcia R.M."/>
            <person name="Garner T."/>
            <person name="Garrett T.E."/>
            <person name="Gonzalez D.A."/>
            <person name="Hamid H."/>
            <person name="Hawkins E.S."/>
            <person name="Hirani K."/>
            <person name="Hogues M.E."/>
            <person name="Hollins B."/>
            <person name="Hsiao C.-H."/>
            <person name="Jabil R."/>
            <person name="James M.L."/>
            <person name="Jhangiani S.N."/>
            <person name="Johnson B."/>
            <person name="Johnson Q."/>
            <person name="Joshi V."/>
            <person name="Kalu J.B."/>
            <person name="Kam C."/>
            <person name="Kashfia A."/>
            <person name="Keebler J."/>
            <person name="Kisamo H."/>
            <person name="Kovar C.L."/>
            <person name="Lago L.A."/>
            <person name="Lai C.-Y."/>
            <person name="Laidlaw J."/>
            <person name="Lara F."/>
            <person name="Le T.-K."/>
            <person name="Lee S.L."/>
            <person name="Legall F.H."/>
            <person name="Lemon S.J."/>
            <person name="Lewis L.R."/>
            <person name="Li B."/>
            <person name="Liu Y."/>
            <person name="Liu Y.-S."/>
            <person name="Lopez J."/>
            <person name="Lozado R.J."/>
            <person name="Lu J."/>
            <person name="Madu R.C."/>
            <person name="Maheshwari M."/>
            <person name="Maheshwari R."/>
            <person name="Malloy K."/>
            <person name="Martinez E."/>
            <person name="Mathew T."/>
            <person name="Mercado I.C."/>
            <person name="Mercado C."/>
            <person name="Meyer B."/>
            <person name="Montgomery K."/>
            <person name="Morgan M.B."/>
            <person name="Munidasa M."/>
            <person name="Nazareth L.V."/>
            <person name="Nelson J."/>
            <person name="Ng B.M."/>
            <person name="Nguyen N.B."/>
            <person name="Nguyen P.Q."/>
            <person name="Nguyen T."/>
            <person name="Obregon M."/>
            <person name="Okwuonu G.O."/>
            <person name="Onwere C.G."/>
            <person name="Orozco G."/>
            <person name="Parra A."/>
            <person name="Patel S."/>
            <person name="Patil S."/>
            <person name="Perez A."/>
            <person name="Perez Y."/>
            <person name="Pham C."/>
            <person name="Primus E.L."/>
            <person name="Pu L.-L."/>
            <person name="Puazo M."/>
            <person name="Qin X."/>
            <person name="Quiroz J.B."/>
            <person name="Reese J."/>
            <person name="Richards S."/>
            <person name="Rives C.M."/>
            <person name="Robberts R."/>
            <person name="Ruiz S.J."/>
            <person name="Ruiz M.J."/>
            <person name="Santibanez J."/>
            <person name="Schneider B.W."/>
            <person name="Sisson I."/>
            <person name="Smith M."/>
            <person name="Sodergren E."/>
            <person name="Song X.-Z."/>
            <person name="Song B.B."/>
            <person name="Summersgill H."/>
            <person name="Thelus R."/>
            <person name="Thornton R.D."/>
            <person name="Trejos Z.Y."/>
            <person name="Usmani K."/>
            <person name="Vattathil S."/>
            <person name="Villasana D."/>
            <person name="Walker D.L."/>
            <person name="Wang S."/>
            <person name="Wang K."/>
            <person name="White C.S."/>
            <person name="Williams A.C."/>
            <person name="Williamson J."/>
            <person name="Wilson K."/>
            <person name="Woghiren I.O."/>
            <person name="Woodworth J.R."/>
            <person name="Worley K.C."/>
            <person name="Wright R.A."/>
            <person name="Wu W."/>
            <person name="Young L."/>
            <person name="Zhang L."/>
            <person name="Zhang J."/>
            <person name="Zhu Y."/>
            <person name="Muzny D.M."/>
            <person name="Weinstock G."/>
            <person name="Gibbs R.A."/>
        </authorList>
    </citation>
    <scope>NUCLEOTIDE SEQUENCE [LARGE SCALE GENOMIC DNA]</scope>
    <source>
        <strain evidence="2">LSR1</strain>
    </source>
</reference>
<dbReference type="EnsemblMetazoa" id="XM_003242453.4">
    <property type="protein sequence ID" value="XP_003242501.1"/>
    <property type="gene ID" value="LOC100568610"/>
</dbReference>
<evidence type="ECO:0000313" key="2">
    <source>
        <dbReference type="Proteomes" id="UP000007819"/>
    </source>
</evidence>
<dbReference type="OrthoDB" id="7249367at2759"/>
<dbReference type="RefSeq" id="XP_003242501.1">
    <property type="nucleotide sequence ID" value="XM_003242453.4"/>
</dbReference>
<dbReference type="Proteomes" id="UP000007819">
    <property type="component" value="Chromosome X"/>
</dbReference>
<dbReference type="KEGG" id="api:100568610"/>
<sequence length="120" mass="14003">MSVITKSLHENKNTDSYLSFNASEELERISHKWNSSIRKNIALEPNQILQILIIEVKGIKLTEGVVYQINTLGVGYKPFHRSLLEIFLQAKFERLYSDYIKPEWNVSEFNVLKMNRISTT</sequence>
<keyword evidence="2" id="KW-1185">Reference proteome</keyword>
<proteinExistence type="predicted"/>
<evidence type="ECO:0000313" key="1">
    <source>
        <dbReference type="EnsemblMetazoa" id="XP_003242501.1"/>
    </source>
</evidence>
<protein>
    <submittedName>
        <fullName evidence="1">Uncharacterized protein</fullName>
    </submittedName>
</protein>
<organism evidence="1 2">
    <name type="scientific">Acyrthosiphon pisum</name>
    <name type="common">Pea aphid</name>
    <dbReference type="NCBI Taxonomy" id="7029"/>
    <lineage>
        <taxon>Eukaryota</taxon>
        <taxon>Metazoa</taxon>
        <taxon>Ecdysozoa</taxon>
        <taxon>Arthropoda</taxon>
        <taxon>Hexapoda</taxon>
        <taxon>Insecta</taxon>
        <taxon>Pterygota</taxon>
        <taxon>Neoptera</taxon>
        <taxon>Paraneoptera</taxon>
        <taxon>Hemiptera</taxon>
        <taxon>Sternorrhyncha</taxon>
        <taxon>Aphidomorpha</taxon>
        <taxon>Aphidoidea</taxon>
        <taxon>Aphididae</taxon>
        <taxon>Macrosiphini</taxon>
        <taxon>Acyrthosiphon</taxon>
    </lineage>
</organism>